<proteinExistence type="predicted"/>
<organism evidence="1 2">
    <name type="scientific">Trichormus variabilis SAG 1403-4b</name>
    <dbReference type="NCBI Taxonomy" id="447716"/>
    <lineage>
        <taxon>Bacteria</taxon>
        <taxon>Bacillati</taxon>
        <taxon>Cyanobacteriota</taxon>
        <taxon>Cyanophyceae</taxon>
        <taxon>Nostocales</taxon>
        <taxon>Nostocaceae</taxon>
        <taxon>Trichormus</taxon>
    </lineage>
</organism>
<keyword evidence="2" id="KW-1185">Reference proteome</keyword>
<gene>
    <name evidence="1" type="ORF">DSM107003_43820</name>
</gene>
<accession>A0A433UHJ1</accession>
<comment type="caution">
    <text evidence="1">The sequence shown here is derived from an EMBL/GenBank/DDBJ whole genome shotgun (WGS) entry which is preliminary data.</text>
</comment>
<reference evidence="1 2" key="1">
    <citation type="journal article" date="2019" name="Genome Biol. Evol.">
        <title>Day and night: Metabolic profiles and evolutionary relationships of six axenic non-marine cyanobacteria.</title>
        <authorList>
            <person name="Will S.E."/>
            <person name="Henke P."/>
            <person name="Boedeker C."/>
            <person name="Huang S."/>
            <person name="Brinkmann H."/>
            <person name="Rohde M."/>
            <person name="Jarek M."/>
            <person name="Friedl T."/>
            <person name="Seufert S."/>
            <person name="Schumacher M."/>
            <person name="Overmann J."/>
            <person name="Neumann-Schaal M."/>
            <person name="Petersen J."/>
        </authorList>
    </citation>
    <scope>NUCLEOTIDE SEQUENCE [LARGE SCALE GENOMIC DNA]</scope>
    <source>
        <strain evidence="1 2">SAG 1403-4b</strain>
    </source>
</reference>
<sequence length="61" mass="6665">MSDKGNKIGEVKTPSGTTYYVYWNQSSGDVDVAAEYAGNASTKAEAMKKADYYATTTKIMR</sequence>
<dbReference type="EMBL" id="RSCM01000019">
    <property type="protein sequence ID" value="RUS93326.1"/>
    <property type="molecule type" value="Genomic_DNA"/>
</dbReference>
<dbReference type="RefSeq" id="WP_127056193.1">
    <property type="nucleotide sequence ID" value="NZ_RSCM01000019.1"/>
</dbReference>
<protein>
    <submittedName>
        <fullName evidence="1">Uncharacterized protein</fullName>
    </submittedName>
</protein>
<evidence type="ECO:0000313" key="1">
    <source>
        <dbReference type="EMBL" id="RUS93326.1"/>
    </source>
</evidence>
<dbReference type="Proteomes" id="UP000276103">
    <property type="component" value="Unassembled WGS sequence"/>
</dbReference>
<evidence type="ECO:0000313" key="2">
    <source>
        <dbReference type="Proteomes" id="UP000276103"/>
    </source>
</evidence>
<dbReference type="AlphaFoldDB" id="A0A433UHJ1"/>
<name>A0A433UHJ1_ANAVA</name>
<dbReference type="OrthoDB" id="464255at2"/>